<comment type="caution">
    <text evidence="1">The sequence shown here is derived from an EMBL/GenBank/DDBJ whole genome shotgun (WGS) entry which is preliminary data.</text>
</comment>
<accession>A0A433CVS1</accession>
<dbReference type="InterPro" id="IPR037197">
    <property type="entry name" value="WWE_dom_sf"/>
</dbReference>
<evidence type="ECO:0000313" key="2">
    <source>
        <dbReference type="Proteomes" id="UP000268093"/>
    </source>
</evidence>
<evidence type="ECO:0000313" key="1">
    <source>
        <dbReference type="EMBL" id="RUP42775.1"/>
    </source>
</evidence>
<organism evidence="1 2">
    <name type="scientific">Jimgerdemannia flammicorona</name>
    <dbReference type="NCBI Taxonomy" id="994334"/>
    <lineage>
        <taxon>Eukaryota</taxon>
        <taxon>Fungi</taxon>
        <taxon>Fungi incertae sedis</taxon>
        <taxon>Mucoromycota</taxon>
        <taxon>Mucoromycotina</taxon>
        <taxon>Endogonomycetes</taxon>
        <taxon>Endogonales</taxon>
        <taxon>Endogonaceae</taxon>
        <taxon>Jimgerdemannia</taxon>
    </lineage>
</organism>
<dbReference type="SUPFAM" id="SSF117839">
    <property type="entry name" value="WWE domain"/>
    <property type="match status" value="1"/>
</dbReference>
<reference evidence="1 2" key="1">
    <citation type="journal article" date="2018" name="New Phytol.">
        <title>Phylogenomics of Endogonaceae and evolution of mycorrhizas within Mucoromycota.</title>
        <authorList>
            <person name="Chang Y."/>
            <person name="Desiro A."/>
            <person name="Na H."/>
            <person name="Sandor L."/>
            <person name="Lipzen A."/>
            <person name="Clum A."/>
            <person name="Barry K."/>
            <person name="Grigoriev I.V."/>
            <person name="Martin F.M."/>
            <person name="Stajich J.E."/>
            <person name="Smith M.E."/>
            <person name="Bonito G."/>
            <person name="Spatafora J.W."/>
        </authorList>
    </citation>
    <scope>NUCLEOTIDE SEQUENCE [LARGE SCALE GENOMIC DNA]</scope>
    <source>
        <strain evidence="1 2">GMNB39</strain>
    </source>
</reference>
<dbReference type="AlphaFoldDB" id="A0A433CVS1"/>
<protein>
    <recommendedName>
        <fullName evidence="3">WWE domain-containing protein</fullName>
    </recommendedName>
</protein>
<proteinExistence type="predicted"/>
<keyword evidence="2" id="KW-1185">Reference proteome</keyword>
<name>A0A433CVS1_9FUNG</name>
<sequence>MPTRTIQPPTATWSYFDHPDWIPFSPWQCALIERSFQDAFTLWVDIELSTVDGSGNVVTIYFEDRDSSSMYLARYDTHAECTITHSVRRLAYDEGFEKEEMRFVYAEENNKPVRKERKFPKKLQQLYIYMESFTFKVARALMHNSIQSCSNFDFTLRFASL</sequence>
<dbReference type="Proteomes" id="UP000268093">
    <property type="component" value="Unassembled WGS sequence"/>
</dbReference>
<evidence type="ECO:0008006" key="3">
    <source>
        <dbReference type="Google" id="ProtNLM"/>
    </source>
</evidence>
<dbReference type="EMBL" id="RBNI01012441">
    <property type="protein sequence ID" value="RUP42775.1"/>
    <property type="molecule type" value="Genomic_DNA"/>
</dbReference>
<gene>
    <name evidence="1" type="ORF">BC936DRAFT_138103</name>
</gene>